<comment type="caution">
    <text evidence="2">The sequence shown here is derived from an EMBL/GenBank/DDBJ whole genome shotgun (WGS) entry which is preliminary data.</text>
</comment>
<keyword evidence="3" id="KW-1185">Reference proteome</keyword>
<gene>
    <name evidence="2" type="ORF">I8E28_10840</name>
</gene>
<evidence type="ECO:0000313" key="3">
    <source>
        <dbReference type="Proteomes" id="UP000617041"/>
    </source>
</evidence>
<organism evidence="2 3">
    <name type="scientific">Ramlibacter algicola</name>
    <dbReference type="NCBI Taxonomy" id="2795217"/>
    <lineage>
        <taxon>Bacteria</taxon>
        <taxon>Pseudomonadati</taxon>
        <taxon>Pseudomonadota</taxon>
        <taxon>Betaproteobacteria</taxon>
        <taxon>Burkholderiales</taxon>
        <taxon>Comamonadaceae</taxon>
        <taxon>Ramlibacter</taxon>
    </lineage>
</organism>
<accession>A0A934URQ6</accession>
<sequence length="227" mass="25038">MRLRTALVAIGACVALQALAADTVFDTTAGNLLAVLRGSDAGSEPQETLRPYGTLVAELPDGREVEVEMSWFRYLGDMHIRLVFDSRTELQSAVPEDLQRLHLEPQQAVQVAVENLRRVYGEPKVTAWPGGLMQVIGRADDLNSSYFLDRTFWRGLEREHPGGVVVAVPQRGGLLYAPAADAEAVAALRFNATAIYAASRRSRVSSALYLFRDDRWSIFQAPVLPLQ</sequence>
<keyword evidence="1" id="KW-0732">Signal</keyword>
<feature type="chain" id="PRO_5038094082" description="DUF1444 family protein" evidence="1">
    <location>
        <begin position="21"/>
        <end position="227"/>
    </location>
</feature>
<evidence type="ECO:0008006" key="4">
    <source>
        <dbReference type="Google" id="ProtNLM"/>
    </source>
</evidence>
<evidence type="ECO:0000313" key="2">
    <source>
        <dbReference type="EMBL" id="MBK0393086.1"/>
    </source>
</evidence>
<name>A0A934URQ6_9BURK</name>
<protein>
    <recommendedName>
        <fullName evidence="4">DUF1444 family protein</fullName>
    </recommendedName>
</protein>
<dbReference type="EMBL" id="JAEDAO010000001">
    <property type="protein sequence ID" value="MBK0393086.1"/>
    <property type="molecule type" value="Genomic_DNA"/>
</dbReference>
<dbReference type="RefSeq" id="WP_200788074.1">
    <property type="nucleotide sequence ID" value="NZ_JAEDAO010000001.1"/>
</dbReference>
<evidence type="ECO:0000256" key="1">
    <source>
        <dbReference type="SAM" id="SignalP"/>
    </source>
</evidence>
<proteinExistence type="predicted"/>
<dbReference type="AlphaFoldDB" id="A0A934URQ6"/>
<feature type="signal peptide" evidence="1">
    <location>
        <begin position="1"/>
        <end position="20"/>
    </location>
</feature>
<dbReference type="Proteomes" id="UP000617041">
    <property type="component" value="Unassembled WGS sequence"/>
</dbReference>
<reference evidence="2" key="1">
    <citation type="submission" date="2020-12" db="EMBL/GenBank/DDBJ databases">
        <title>Ramlibacter sp. nov., isolated from a freshwater alga, Cryptomonas.</title>
        <authorList>
            <person name="Kim H.M."/>
            <person name="Jeon C.O."/>
        </authorList>
    </citation>
    <scope>NUCLEOTIDE SEQUENCE</scope>
    <source>
        <strain evidence="2">CrO1</strain>
    </source>
</reference>